<sequence>MRKIWTLLTAFTMMFSVANAGDKITIKSITNGDFAAEMMQGMNPIAGTDQFTRISSDGKQVLQCSFKTGQTTAVLFDISKTIGEKIDGFDGYIMSPDGKRMLIQTKTEHIYRRSFKATYYIYTIASTKLEKLSDGDKQQVPTWSPDGNLVAFVRNNNIFLVKLLYDNAESAVTTDGKPNEIINGIPDWVNEEEFSHNKALVFSADASMLVWVKYDEKAVKEYSIQMFKGSHPTFNSYADYPGLDSYKYPKAGFDNAIVSLWSFDIKAKRTQKMQLPLSADSYIPRLKATNDANQVIAFTMNRHQDELCLYSVNPRSTVAQLLIKETSPKYIKEEAIGNILITPNNILIPNDKEGAMNLYLYSRNGQLIRKIGNNNTVITDVYGINDATGEVYYQAALPTPHDRKVFVSKKNGSVEELTKQEGWNQARFSGDFKYFLNTWSNYNTPFVFTIRDNQGKVLSTPINNEKLKNKIANYDWAKRESFTFTTSEGIQLDGWMMKPLNFNPAKRYPVVLFQYSGPGSQQVINSWNAGSMGQGGAFDAYLAQNDIIVVCVDGRGTGGREAAFEKATYLQLGRLEAKDQVETALWLGKQSYVDKDKIGIWGWSFGGFNTLMSMSEGRKVFKAGVAVAAPTDWKFYDTIYTERYMRTPKENPDGYKDNPISRVNQLEGALLLCHGTADDNVHVQNAYEYSEALVQADKDFKELYYTNRNHSIYGGNTRNHLLRQISNFFINELK</sequence>
<feature type="domain" description="Peptidase S9 prolyl oligopeptidase catalytic" evidence="2">
    <location>
        <begin position="541"/>
        <end position="733"/>
    </location>
</feature>
<feature type="domain" description="Dipeptidylpeptidase IV N-terminal" evidence="3">
    <location>
        <begin position="95"/>
        <end position="445"/>
    </location>
</feature>
<reference evidence="4 5" key="1">
    <citation type="submission" date="2021-07" db="EMBL/GenBank/DDBJ databases">
        <title>Genomic diversity and antimicrobial resistance of Prevotella spp. isolated from chronic lung disease airways.</title>
        <authorList>
            <person name="Webb K.A."/>
            <person name="Olagoke O.S."/>
            <person name="Baird T."/>
            <person name="Neill J."/>
            <person name="Pham A."/>
            <person name="Wells T.J."/>
            <person name="Ramsay K.A."/>
            <person name="Bell S.C."/>
            <person name="Sarovich D.S."/>
            <person name="Price E.P."/>
        </authorList>
    </citation>
    <scope>NUCLEOTIDE SEQUENCE [LARGE SCALE GENOMIC DNA]</scope>
    <source>
        <strain evidence="4 5">SCHI0011.S.12</strain>
    </source>
</reference>
<dbReference type="Pfam" id="PF00326">
    <property type="entry name" value="Peptidase_S9"/>
    <property type="match status" value="1"/>
</dbReference>
<organism evidence="4 5">
    <name type="scientific">Hoylesella nanceiensis</name>
    <dbReference type="NCBI Taxonomy" id="425941"/>
    <lineage>
        <taxon>Bacteria</taxon>
        <taxon>Pseudomonadati</taxon>
        <taxon>Bacteroidota</taxon>
        <taxon>Bacteroidia</taxon>
        <taxon>Bacteroidales</taxon>
        <taxon>Prevotellaceae</taxon>
        <taxon>Hoylesella</taxon>
    </lineage>
</organism>
<dbReference type="InterPro" id="IPR001375">
    <property type="entry name" value="Peptidase_S9_cat"/>
</dbReference>
<dbReference type="Proteomes" id="UP000788426">
    <property type="component" value="Unassembled WGS sequence"/>
</dbReference>
<evidence type="ECO:0000313" key="4">
    <source>
        <dbReference type="EMBL" id="MBW4770079.1"/>
    </source>
</evidence>
<comment type="caution">
    <text evidence="4">The sequence shown here is derived from an EMBL/GenBank/DDBJ whole genome shotgun (WGS) entry which is preliminary data.</text>
</comment>
<gene>
    <name evidence="4" type="ORF">KZO38_09985</name>
</gene>
<evidence type="ECO:0000313" key="5">
    <source>
        <dbReference type="Proteomes" id="UP000788426"/>
    </source>
</evidence>
<accession>A0ABS6YES9</accession>
<protein>
    <submittedName>
        <fullName evidence="4">DPP IV N-terminal domain-containing protein</fullName>
    </submittedName>
</protein>
<dbReference type="EMBL" id="JAHXCT010000008">
    <property type="protein sequence ID" value="MBW4770079.1"/>
    <property type="molecule type" value="Genomic_DNA"/>
</dbReference>
<keyword evidence="5" id="KW-1185">Reference proteome</keyword>
<proteinExistence type="predicted"/>
<dbReference type="InterPro" id="IPR002469">
    <property type="entry name" value="Peptidase_S9B_N"/>
</dbReference>
<dbReference type="Pfam" id="PF00930">
    <property type="entry name" value="DPPIV_N"/>
    <property type="match status" value="1"/>
</dbReference>
<feature type="chain" id="PRO_5046820556" evidence="1">
    <location>
        <begin position="21"/>
        <end position="734"/>
    </location>
</feature>
<feature type="signal peptide" evidence="1">
    <location>
        <begin position="1"/>
        <end position="20"/>
    </location>
</feature>
<name>A0ABS6YES9_9BACT</name>
<evidence type="ECO:0000259" key="3">
    <source>
        <dbReference type="Pfam" id="PF00930"/>
    </source>
</evidence>
<keyword evidence="1" id="KW-0732">Signal</keyword>
<dbReference type="RefSeq" id="WP_219482309.1">
    <property type="nucleotide sequence ID" value="NZ_JAHXCT010000008.1"/>
</dbReference>
<evidence type="ECO:0000259" key="2">
    <source>
        <dbReference type="Pfam" id="PF00326"/>
    </source>
</evidence>
<evidence type="ECO:0000256" key="1">
    <source>
        <dbReference type="SAM" id="SignalP"/>
    </source>
</evidence>
<dbReference type="PANTHER" id="PTHR11731:SF193">
    <property type="entry name" value="DIPEPTIDYL PEPTIDASE 9"/>
    <property type="match status" value="1"/>
</dbReference>
<dbReference type="InterPro" id="IPR050278">
    <property type="entry name" value="Serine_Prot_S9B/DPPIV"/>
</dbReference>
<dbReference type="PANTHER" id="PTHR11731">
    <property type="entry name" value="PROTEASE FAMILY S9B,C DIPEPTIDYL-PEPTIDASE IV-RELATED"/>
    <property type="match status" value="1"/>
</dbReference>